<gene>
    <name evidence="2" type="ORF">GURASL_30070</name>
</gene>
<feature type="region of interest" description="Disordered" evidence="1">
    <location>
        <begin position="104"/>
        <end position="128"/>
    </location>
</feature>
<keyword evidence="3" id="KW-1185">Reference proteome</keyword>
<name>A0ABM8ENB4_9BACT</name>
<reference evidence="2 3" key="1">
    <citation type="submission" date="2022-12" db="EMBL/GenBank/DDBJ databases">
        <title>Polyphasic characterization of Geotalea uranireducens NIT-SL11 newly isolated from a complex of sewage sludge and microbially reduced graphene oxide.</title>
        <authorList>
            <person name="Xie L."/>
            <person name="Yoshida N."/>
            <person name="Meng L."/>
        </authorList>
    </citation>
    <scope>NUCLEOTIDE SEQUENCE [LARGE SCALE GENOMIC DNA]</scope>
    <source>
        <strain evidence="2 3">NIT-SL11</strain>
    </source>
</reference>
<dbReference type="RefSeq" id="WP_282000196.1">
    <property type="nucleotide sequence ID" value="NZ_AP027151.1"/>
</dbReference>
<dbReference type="EMBL" id="AP027151">
    <property type="protein sequence ID" value="BDV44084.1"/>
    <property type="molecule type" value="Genomic_DNA"/>
</dbReference>
<evidence type="ECO:0000256" key="1">
    <source>
        <dbReference type="SAM" id="MobiDB-lite"/>
    </source>
</evidence>
<protein>
    <submittedName>
        <fullName evidence="2">Uncharacterized protein</fullName>
    </submittedName>
</protein>
<accession>A0ABM8ENB4</accession>
<evidence type="ECO:0000313" key="2">
    <source>
        <dbReference type="EMBL" id="BDV44084.1"/>
    </source>
</evidence>
<organism evidence="2 3">
    <name type="scientific">Geotalea uraniireducens</name>
    <dbReference type="NCBI Taxonomy" id="351604"/>
    <lineage>
        <taxon>Bacteria</taxon>
        <taxon>Pseudomonadati</taxon>
        <taxon>Thermodesulfobacteriota</taxon>
        <taxon>Desulfuromonadia</taxon>
        <taxon>Geobacterales</taxon>
        <taxon>Geobacteraceae</taxon>
        <taxon>Geotalea</taxon>
    </lineage>
</organism>
<evidence type="ECO:0000313" key="3">
    <source>
        <dbReference type="Proteomes" id="UP001317705"/>
    </source>
</evidence>
<proteinExistence type="predicted"/>
<sequence>MSDGERSSGGKTEDLYNEVACELKLLRSVVREIGESFILRREGEIETLLGCLETLPRKRVRDAAPEWLRELHRLKVKPHKGRLRDLKELDRLVGELMEQFMELQQETCGRPRRNRALPAPDRRAESGE</sequence>
<dbReference type="Proteomes" id="UP001317705">
    <property type="component" value="Chromosome"/>
</dbReference>